<dbReference type="InterPro" id="IPR036259">
    <property type="entry name" value="MFS_trans_sf"/>
</dbReference>
<evidence type="ECO:0000259" key="6">
    <source>
        <dbReference type="PROSITE" id="PS50850"/>
    </source>
</evidence>
<dbReference type="PANTHER" id="PTHR23503:SF39">
    <property type="entry name" value="MAJOR FACILITATOR SUPERFAMILY (MFS) PROFILE DOMAIN-CONTAINING PROTEIN"/>
    <property type="match status" value="1"/>
</dbReference>
<dbReference type="AlphaFoldDB" id="A0A0M3IGB7"/>
<dbReference type="InterPro" id="IPR005828">
    <property type="entry name" value="MFS_sugar_transport-like"/>
</dbReference>
<keyword evidence="4" id="KW-0472">Membrane</keyword>
<dbReference type="GO" id="GO:0016020">
    <property type="term" value="C:membrane"/>
    <property type="evidence" value="ECO:0007669"/>
    <property type="project" value="UniProtKB-SubCell"/>
</dbReference>
<evidence type="ECO:0000256" key="5">
    <source>
        <dbReference type="SAM" id="SignalP"/>
    </source>
</evidence>
<sequence>MGRLSLYLALLSLAACFNGNFQQAYLLSILNQPYLEVHAFINESTIYRTGEPIDPLYLDMLWSIINVINPISGIVGQLLAYVICDRIGRRWTAIASCLISTPGLLISMLSRYFFPYYEFLILGRFLWGAANGVAIVVQTVWIIESAPTDQRGKVNSWQEVIATSGNLLTQALGVPLSTATLWPFMFALPLAISLICLIIFIFMYESPQYLLIYRHNRDRAAKAIGAYHGTNNEIEIQKQVQKCEEDGQRKQDLANNAKTKEPNGMEVMFMPWRANDPTSIVIRYGAWVGIMVKIAYVFTGARVIRSFNTFIYHDLGSWSKSFAQWGSLANTIIRLPLSVIPIFIIEHVGRRPMLIVSQVITILMLTMTMISIFIGEAAKWGSLANTIIRLPLSVIPIFIIEHVGRRPMLIVSQVITILMLTMTMISIFIGEAAKIGTLLGVSLLLFATSLGIGSISRFYSAELVPKSMLLRTVTVLSLIESSTKIALDFGFYPLAAVTRGYSFLIFIIPSIIFLILMIKYCPETKKRPVNAILNQMAAKLNVDVTFKV</sequence>
<feature type="signal peptide" evidence="5">
    <location>
        <begin position="1"/>
        <end position="16"/>
    </location>
</feature>
<reference evidence="8" key="1">
    <citation type="submission" date="2016-05" db="UniProtKB">
        <authorList>
            <consortium name="WormBaseParasite"/>
        </authorList>
    </citation>
    <scope>IDENTIFICATION</scope>
</reference>
<proteinExistence type="predicted"/>
<dbReference type="PANTHER" id="PTHR23503">
    <property type="entry name" value="SOLUTE CARRIER FAMILY 2"/>
    <property type="match status" value="1"/>
</dbReference>
<name>A0A0M3IGB7_ASCLU</name>
<comment type="subcellular location">
    <subcellularLocation>
        <location evidence="1">Membrane</location>
        <topology evidence="1">Multi-pass membrane protein</topology>
    </subcellularLocation>
</comment>
<keyword evidence="3" id="KW-1133">Transmembrane helix</keyword>
<keyword evidence="5" id="KW-0732">Signal</keyword>
<dbReference type="Gene3D" id="1.20.1250.20">
    <property type="entry name" value="MFS general substrate transporter like domains"/>
    <property type="match status" value="2"/>
</dbReference>
<feature type="chain" id="PRO_5007778254" evidence="5">
    <location>
        <begin position="17"/>
        <end position="548"/>
    </location>
</feature>
<evidence type="ECO:0000313" key="8">
    <source>
        <dbReference type="WBParaSite" id="ALUE_0001732701-mRNA-1"/>
    </source>
</evidence>
<dbReference type="GO" id="GO:0015149">
    <property type="term" value="F:hexose transmembrane transporter activity"/>
    <property type="evidence" value="ECO:0007669"/>
    <property type="project" value="TreeGrafter"/>
</dbReference>
<evidence type="ECO:0000256" key="4">
    <source>
        <dbReference type="ARBA" id="ARBA00023136"/>
    </source>
</evidence>
<keyword evidence="7" id="KW-1185">Reference proteome</keyword>
<dbReference type="Proteomes" id="UP000036681">
    <property type="component" value="Unplaced"/>
</dbReference>
<evidence type="ECO:0000256" key="1">
    <source>
        <dbReference type="ARBA" id="ARBA00004141"/>
    </source>
</evidence>
<keyword evidence="2" id="KW-0812">Transmembrane</keyword>
<protein>
    <submittedName>
        <fullName evidence="8">MFS domain-containing protein</fullName>
    </submittedName>
</protein>
<dbReference type="InterPro" id="IPR020846">
    <property type="entry name" value="MFS_dom"/>
</dbReference>
<dbReference type="PROSITE" id="PS50850">
    <property type="entry name" value="MFS"/>
    <property type="match status" value="1"/>
</dbReference>
<evidence type="ECO:0000313" key="7">
    <source>
        <dbReference type="Proteomes" id="UP000036681"/>
    </source>
</evidence>
<dbReference type="InterPro" id="IPR045263">
    <property type="entry name" value="GLUT"/>
</dbReference>
<evidence type="ECO:0000256" key="2">
    <source>
        <dbReference type="ARBA" id="ARBA00022692"/>
    </source>
</evidence>
<organism evidence="7 8">
    <name type="scientific">Ascaris lumbricoides</name>
    <name type="common">Giant roundworm</name>
    <dbReference type="NCBI Taxonomy" id="6252"/>
    <lineage>
        <taxon>Eukaryota</taxon>
        <taxon>Metazoa</taxon>
        <taxon>Ecdysozoa</taxon>
        <taxon>Nematoda</taxon>
        <taxon>Chromadorea</taxon>
        <taxon>Rhabditida</taxon>
        <taxon>Spirurina</taxon>
        <taxon>Ascaridomorpha</taxon>
        <taxon>Ascaridoidea</taxon>
        <taxon>Ascarididae</taxon>
        <taxon>Ascaris</taxon>
    </lineage>
</organism>
<dbReference type="SUPFAM" id="SSF103473">
    <property type="entry name" value="MFS general substrate transporter"/>
    <property type="match status" value="2"/>
</dbReference>
<evidence type="ECO:0000256" key="3">
    <source>
        <dbReference type="ARBA" id="ARBA00022989"/>
    </source>
</evidence>
<dbReference type="Pfam" id="PF00083">
    <property type="entry name" value="Sugar_tr"/>
    <property type="match status" value="2"/>
</dbReference>
<accession>A0A0M3IGB7</accession>
<dbReference type="WBParaSite" id="ALUE_0001732701-mRNA-1">
    <property type="protein sequence ID" value="ALUE_0001732701-mRNA-1"/>
    <property type="gene ID" value="ALUE_0001732701"/>
</dbReference>
<feature type="domain" description="Major facilitator superfamily (MFS) profile" evidence="6">
    <location>
        <begin position="12"/>
        <end position="525"/>
    </location>
</feature>
<dbReference type="PROSITE" id="PS51257">
    <property type="entry name" value="PROKAR_LIPOPROTEIN"/>
    <property type="match status" value="1"/>
</dbReference>